<organism evidence="3 4">
    <name type="scientific">Williamsia marianensis</name>
    <dbReference type="NCBI Taxonomy" id="85044"/>
    <lineage>
        <taxon>Bacteria</taxon>
        <taxon>Bacillati</taxon>
        <taxon>Actinomycetota</taxon>
        <taxon>Actinomycetes</taxon>
        <taxon>Mycobacteriales</taxon>
        <taxon>Nocardiaceae</taxon>
        <taxon>Williamsia</taxon>
    </lineage>
</organism>
<dbReference type="Proteomes" id="UP000274762">
    <property type="component" value="Unassembled WGS sequence"/>
</dbReference>
<dbReference type="PANTHER" id="PTHR34822:SF1">
    <property type="entry name" value="GRPB FAMILY PROTEIN"/>
    <property type="match status" value="1"/>
</dbReference>
<evidence type="ECO:0000313" key="4">
    <source>
        <dbReference type="Proteomes" id="UP000274762"/>
    </source>
</evidence>
<evidence type="ECO:0000256" key="1">
    <source>
        <dbReference type="ARBA" id="ARBA00022993"/>
    </source>
</evidence>
<dbReference type="Pfam" id="PF04229">
    <property type="entry name" value="GrpB"/>
    <property type="match status" value="2"/>
</dbReference>
<dbReference type="GO" id="GO:0015937">
    <property type="term" value="P:coenzyme A biosynthetic process"/>
    <property type="evidence" value="ECO:0007669"/>
    <property type="project" value="UniProtKB-KW"/>
</dbReference>
<accession>A0A495K8Y7</accession>
<evidence type="ECO:0000256" key="2">
    <source>
        <dbReference type="SAM" id="MobiDB-lite"/>
    </source>
</evidence>
<evidence type="ECO:0000313" key="3">
    <source>
        <dbReference type="EMBL" id="RKR97793.1"/>
    </source>
</evidence>
<gene>
    <name evidence="3" type="ORF">DFJ75_4684</name>
</gene>
<dbReference type="InterPro" id="IPR043519">
    <property type="entry name" value="NT_sf"/>
</dbReference>
<dbReference type="InterPro" id="IPR007344">
    <property type="entry name" value="GrpB/CoaE"/>
</dbReference>
<dbReference type="AlphaFoldDB" id="A0A495K8Y7"/>
<name>A0A495K8Y7_WILMA</name>
<feature type="region of interest" description="Disordered" evidence="2">
    <location>
        <begin position="1"/>
        <end position="23"/>
    </location>
</feature>
<protein>
    <submittedName>
        <fullName evidence="3">GrpB protein</fullName>
    </submittedName>
</protein>
<proteinExistence type="predicted"/>
<sequence length="159" mass="18325">MADLTRRATNRMRALSSTSHTSHMARRVPGGGAFYSCLVAFELIGGIEKRAIVLVPYDDAWPQAFERERRRIAAALGEMAIRIDHIGSDWERRHLLFRDWLRHDTRDREAYAELKQSLAQRDWQDMNAYASAKGPLIEQITARAEKWAAQGAWRELEES</sequence>
<dbReference type="EMBL" id="RBKV01000001">
    <property type="protein sequence ID" value="RKR97793.1"/>
    <property type="molecule type" value="Genomic_DNA"/>
</dbReference>
<dbReference type="PANTHER" id="PTHR34822">
    <property type="entry name" value="GRPB DOMAIN PROTEIN (AFU_ORTHOLOGUE AFUA_1G01530)"/>
    <property type="match status" value="1"/>
</dbReference>
<keyword evidence="1" id="KW-0173">Coenzyme A biosynthesis</keyword>
<comment type="caution">
    <text evidence="3">The sequence shown here is derived from an EMBL/GenBank/DDBJ whole genome shotgun (WGS) entry which is preliminary data.</text>
</comment>
<reference evidence="3 4" key="1">
    <citation type="submission" date="2018-10" db="EMBL/GenBank/DDBJ databases">
        <title>Sequencing the genomes of 1000 actinobacteria strains.</title>
        <authorList>
            <person name="Klenk H.-P."/>
        </authorList>
    </citation>
    <scope>NUCLEOTIDE SEQUENCE [LARGE SCALE GENOMIC DNA]</scope>
    <source>
        <strain evidence="3 4">DSM 44343</strain>
    </source>
</reference>
<dbReference type="Gene3D" id="3.30.460.10">
    <property type="entry name" value="Beta Polymerase, domain 2"/>
    <property type="match status" value="2"/>
</dbReference>
<dbReference type="SUPFAM" id="SSF81301">
    <property type="entry name" value="Nucleotidyltransferase"/>
    <property type="match status" value="1"/>
</dbReference>